<proteinExistence type="predicted"/>
<feature type="transmembrane region" description="Helical" evidence="1">
    <location>
        <begin position="12"/>
        <end position="41"/>
    </location>
</feature>
<gene>
    <name evidence="2" type="ORF">HYZ11_15210</name>
</gene>
<evidence type="ECO:0000256" key="1">
    <source>
        <dbReference type="SAM" id="Phobius"/>
    </source>
</evidence>
<keyword evidence="1" id="KW-0812">Transmembrane</keyword>
<dbReference type="AlphaFoldDB" id="A0A932MPL0"/>
<accession>A0A932MPL0</accession>
<feature type="transmembrane region" description="Helical" evidence="1">
    <location>
        <begin position="47"/>
        <end position="66"/>
    </location>
</feature>
<protein>
    <submittedName>
        <fullName evidence="2">Uncharacterized protein</fullName>
    </submittedName>
</protein>
<reference evidence="2" key="1">
    <citation type="submission" date="2020-07" db="EMBL/GenBank/DDBJ databases">
        <title>Huge and variable diversity of episymbiotic CPR bacteria and DPANN archaea in groundwater ecosystems.</title>
        <authorList>
            <person name="He C.Y."/>
            <person name="Keren R."/>
            <person name="Whittaker M."/>
            <person name="Farag I.F."/>
            <person name="Doudna J."/>
            <person name="Cate J.H.D."/>
            <person name="Banfield J.F."/>
        </authorList>
    </citation>
    <scope>NUCLEOTIDE SEQUENCE</scope>
    <source>
        <strain evidence="2">NC_groundwater_763_Ag_S-0.2um_68_21</strain>
    </source>
</reference>
<comment type="caution">
    <text evidence="2">The sequence shown here is derived from an EMBL/GenBank/DDBJ whole genome shotgun (WGS) entry which is preliminary data.</text>
</comment>
<keyword evidence="1" id="KW-0472">Membrane</keyword>
<dbReference type="Proteomes" id="UP000782312">
    <property type="component" value="Unassembled WGS sequence"/>
</dbReference>
<dbReference type="EMBL" id="JACPUR010000037">
    <property type="protein sequence ID" value="MBI3128953.1"/>
    <property type="molecule type" value="Genomic_DNA"/>
</dbReference>
<organism evidence="2 3">
    <name type="scientific">Tectimicrobiota bacterium</name>
    <dbReference type="NCBI Taxonomy" id="2528274"/>
    <lineage>
        <taxon>Bacteria</taxon>
        <taxon>Pseudomonadati</taxon>
        <taxon>Nitrospinota/Tectimicrobiota group</taxon>
        <taxon>Candidatus Tectimicrobiota</taxon>
    </lineage>
</organism>
<sequence>MSRNQWMEALPRVAIAFGVMAFGVALGAAMVSGVGLGLALWRAAVGAAIFTVLGGFLSYLLLLFLAEK</sequence>
<name>A0A932MPL0_UNCTE</name>
<evidence type="ECO:0000313" key="2">
    <source>
        <dbReference type="EMBL" id="MBI3128953.1"/>
    </source>
</evidence>
<evidence type="ECO:0000313" key="3">
    <source>
        <dbReference type="Proteomes" id="UP000782312"/>
    </source>
</evidence>
<keyword evidence="1" id="KW-1133">Transmembrane helix</keyword>